<feature type="domain" description="FAS1-like dehydratase" evidence="2">
    <location>
        <begin position="7"/>
        <end position="137"/>
    </location>
</feature>
<name>K5BKL9_MYCHD</name>
<dbReference type="InterPro" id="IPR016709">
    <property type="entry name" value="HadA-like"/>
</dbReference>
<sequence>MAIAEEIIGTHYRYPDYFEVDREKIREFARAVKDYHPAHYSEEAAKECGYDSLIASLTFLAVAGRRVQNEIFKVFDVPINMERVLHRDQKITFHRPILAGDRLYFDSYLDSVTESHGAIVTEIRGEVTDADGNPVLTSVVTVMGEAQSETEADEVTAQIAAARDAALKRMIAKQNAPKPAADEATAGEGA</sequence>
<dbReference type="AlphaFoldDB" id="K5BKL9"/>
<dbReference type="OrthoDB" id="5415111at2"/>
<organism evidence="3 4">
    <name type="scientific">Mycolicibacterium hassiacum (strain DSM 44199 / CIP 105218 / JCM 12690 / 3849)</name>
    <name type="common">Mycobacterium hassiacum</name>
    <dbReference type="NCBI Taxonomy" id="1122247"/>
    <lineage>
        <taxon>Bacteria</taxon>
        <taxon>Bacillati</taxon>
        <taxon>Actinomycetota</taxon>
        <taxon>Actinomycetes</taxon>
        <taxon>Mycobacteriales</taxon>
        <taxon>Mycobacteriaceae</taxon>
        <taxon>Mycolicibacterium</taxon>
    </lineage>
</organism>
<dbReference type="InterPro" id="IPR029069">
    <property type="entry name" value="HotDog_dom_sf"/>
</dbReference>
<evidence type="ECO:0000259" key="2">
    <source>
        <dbReference type="Pfam" id="PF13452"/>
    </source>
</evidence>
<protein>
    <recommendedName>
        <fullName evidence="1">UPF0336 protein C731_0837</fullName>
    </recommendedName>
</protein>
<dbReference type="Pfam" id="PF13452">
    <property type="entry name" value="FAS1_DH_region"/>
    <property type="match status" value="1"/>
</dbReference>
<dbReference type="PANTHER" id="PTHR43437:SF3">
    <property type="entry name" value="HYDROXYACYL-THIOESTER DEHYDRATASE TYPE 2, MITOCHONDRIAL"/>
    <property type="match status" value="1"/>
</dbReference>
<dbReference type="EMBL" id="AMRA01000023">
    <property type="protein sequence ID" value="EKF25094.1"/>
    <property type="molecule type" value="Genomic_DNA"/>
</dbReference>
<dbReference type="RefSeq" id="WP_005624997.1">
    <property type="nucleotide sequence ID" value="NZ_AMRA01000023.1"/>
</dbReference>
<dbReference type="PATRIC" id="fig|1122247.3.peg.803"/>
<comment type="similarity">
    <text evidence="1">Belongs to the UPF0336 family.</text>
</comment>
<dbReference type="eggNOG" id="COG2030">
    <property type="taxonomic scope" value="Bacteria"/>
</dbReference>
<dbReference type="CDD" id="cd03441">
    <property type="entry name" value="R_hydratase_like"/>
    <property type="match status" value="1"/>
</dbReference>
<dbReference type="GO" id="GO:0019171">
    <property type="term" value="F:(3R)-hydroxyacyl-[acyl-carrier-protein] dehydratase activity"/>
    <property type="evidence" value="ECO:0007669"/>
    <property type="project" value="TreeGrafter"/>
</dbReference>
<gene>
    <name evidence="3" type="ORF">C731_0837</name>
</gene>
<dbReference type="STRING" id="1122247.GCA_000379865_03495"/>
<comment type="caution">
    <text evidence="3">The sequence shown here is derived from an EMBL/GenBank/DDBJ whole genome shotgun (WGS) entry which is preliminary data.</text>
</comment>
<keyword evidence="4" id="KW-1185">Reference proteome</keyword>
<reference evidence="3 4" key="1">
    <citation type="journal article" date="2012" name="J. Bacteriol.">
        <title>Genome sequence of Mycobacterium hassiacum DSM 44199, a rare source of heat-stable mycobacterial proteins.</title>
        <authorList>
            <person name="Tiago I."/>
            <person name="Maranha A."/>
            <person name="Mendes V."/>
            <person name="Alarico S."/>
            <person name="Moynihan P.J."/>
            <person name="Clarke A.J."/>
            <person name="Macedo-Ribeiro S."/>
            <person name="Pereira P.J."/>
            <person name="Empadinhas N."/>
        </authorList>
    </citation>
    <scope>NUCLEOTIDE SEQUENCE [LARGE SCALE GENOMIC DNA]</scope>
    <source>
        <strain evidence="4">DSM 44199 / CIP 105218 / JCM 12690 / 3849</strain>
    </source>
</reference>
<evidence type="ECO:0000256" key="1">
    <source>
        <dbReference type="HAMAP-Rule" id="MF_00799"/>
    </source>
</evidence>
<dbReference type="InterPro" id="IPR050965">
    <property type="entry name" value="UPF0336/Enoyl-CoA_hydratase"/>
</dbReference>
<evidence type="ECO:0000313" key="3">
    <source>
        <dbReference type="EMBL" id="EKF25094.1"/>
    </source>
</evidence>
<dbReference type="SUPFAM" id="SSF54637">
    <property type="entry name" value="Thioesterase/thiol ester dehydrase-isomerase"/>
    <property type="match status" value="1"/>
</dbReference>
<proteinExistence type="inferred from homology"/>
<dbReference type="Gene3D" id="3.10.129.10">
    <property type="entry name" value="Hotdog Thioesterase"/>
    <property type="match status" value="1"/>
</dbReference>
<dbReference type="PANTHER" id="PTHR43437">
    <property type="entry name" value="HYDROXYACYL-THIOESTER DEHYDRATASE TYPE 2, MITOCHONDRIAL-RELATED"/>
    <property type="match status" value="1"/>
</dbReference>
<dbReference type="InterPro" id="IPR039569">
    <property type="entry name" value="FAS1-like_DH_region"/>
</dbReference>
<dbReference type="Proteomes" id="UP000006265">
    <property type="component" value="Unassembled WGS sequence"/>
</dbReference>
<evidence type="ECO:0000313" key="4">
    <source>
        <dbReference type="Proteomes" id="UP000006265"/>
    </source>
</evidence>
<dbReference type="HAMAP" id="MF_00799">
    <property type="entry name" value="UPF0336"/>
    <property type="match status" value="1"/>
</dbReference>
<accession>K5BKL9</accession>
<dbReference type="GO" id="GO:0006633">
    <property type="term" value="P:fatty acid biosynthetic process"/>
    <property type="evidence" value="ECO:0007669"/>
    <property type="project" value="TreeGrafter"/>
</dbReference>